<evidence type="ECO:0000256" key="4">
    <source>
        <dbReference type="ARBA" id="ARBA00022777"/>
    </source>
</evidence>
<evidence type="ECO:0000313" key="9">
    <source>
        <dbReference type="EMBL" id="MBP2622381.1"/>
    </source>
</evidence>
<keyword evidence="10" id="KW-1185">Reference proteome</keyword>
<keyword evidence="4 7" id="KW-0418">Kinase</keyword>
<protein>
    <submittedName>
        <fullName evidence="9">Aminoglycoside phosphotransferase APH(3')</fullName>
    </submittedName>
</protein>
<evidence type="ECO:0000256" key="2">
    <source>
        <dbReference type="ARBA" id="ARBA00022679"/>
    </source>
</evidence>
<dbReference type="PIRSF" id="PIRSF000706">
    <property type="entry name" value="Kanamycin_kin"/>
    <property type="match status" value="1"/>
</dbReference>
<accession>A0ABS5B0M6</accession>
<comment type="caution">
    <text evidence="9">The sequence shown here is derived from an EMBL/GenBank/DDBJ whole genome shotgun (WGS) entry which is preliminary data.</text>
</comment>
<dbReference type="CDD" id="cd05150">
    <property type="entry name" value="APH"/>
    <property type="match status" value="1"/>
</dbReference>
<evidence type="ECO:0000256" key="1">
    <source>
        <dbReference type="ARBA" id="ARBA00006219"/>
    </source>
</evidence>
<sequence>MIEIKGTFKDFPLPIQSYLRASRIYDSSSHSQAKVWYLDSDYYLKMDNVGKLEEEARLTQYFFEKGLAVEVVEYVSSEDTDYLLTRAADGETALAYLDKPQKLCQIMAETLKYLHSLDQKEFFLPNRLDYYIASFYDNYKAGTFYEKALLPRFGIANREEAFEIVQANQENLKADTLIHGDFCLPNIVLKDNQFSCFLDLGLAGISDKHVDLFWAIWSLHYNLGRDDYADYFLDCYGRENVDEEMIRVVAACEALR</sequence>
<keyword evidence="5 7" id="KW-0067">ATP-binding</keyword>
<dbReference type="Proteomes" id="UP001519296">
    <property type="component" value="Unassembled WGS sequence"/>
</dbReference>
<dbReference type="InterPro" id="IPR002575">
    <property type="entry name" value="Aminoglycoside_PTrfase"/>
</dbReference>
<dbReference type="InterPro" id="IPR024165">
    <property type="entry name" value="Kan/Strep_kinase"/>
</dbReference>
<dbReference type="EMBL" id="PRDG01000001">
    <property type="protein sequence ID" value="MBP2622381.1"/>
    <property type="molecule type" value="Genomic_DNA"/>
</dbReference>
<feature type="domain" description="Aminoglycoside phosphotransferase" evidence="8">
    <location>
        <begin position="32"/>
        <end position="237"/>
    </location>
</feature>
<dbReference type="InterPro" id="IPR011009">
    <property type="entry name" value="Kinase-like_dom_sf"/>
</dbReference>
<keyword evidence="2 7" id="KW-0808">Transferase</keyword>
<comment type="similarity">
    <text evidence="1 7">Belongs to the aminoglycoside phosphotransferase family.</text>
</comment>
<dbReference type="RefSeq" id="WP_209626248.1">
    <property type="nucleotide sequence ID" value="NZ_PRDG01000001.1"/>
</dbReference>
<reference evidence="9 10" key="1">
    <citation type="submission" date="2018-02" db="EMBL/GenBank/DDBJ databases">
        <title>Draft genome sequence of Streptococcus oricebi CCUG 70868T type strain.</title>
        <authorList>
            <person name="Mendez V."/>
            <person name="Salva-Serra F."/>
            <person name="Jaen-Luchoro D."/>
            <person name="Gonzales-Siles L."/>
            <person name="Karlsson R."/>
            <person name="Engstrom-Jakobsson H."/>
            <person name="Busquets A."/>
            <person name="Gomila M."/>
            <person name="Pineiro-Iglesias B."/>
            <person name="Bennasar-Figueras A."/>
            <person name="Seeger M."/>
            <person name="Moore E."/>
        </authorList>
    </citation>
    <scope>NUCLEOTIDE SEQUENCE [LARGE SCALE GENOMIC DNA]</scope>
    <source>
        <strain evidence="9 10">CCUG 70868</strain>
    </source>
</reference>
<evidence type="ECO:0000256" key="3">
    <source>
        <dbReference type="ARBA" id="ARBA00022741"/>
    </source>
</evidence>
<gene>
    <name evidence="9" type="ORF">C4K46_00320</name>
</gene>
<evidence type="ECO:0000256" key="6">
    <source>
        <dbReference type="ARBA" id="ARBA00023251"/>
    </source>
</evidence>
<evidence type="ECO:0000259" key="8">
    <source>
        <dbReference type="Pfam" id="PF01636"/>
    </source>
</evidence>
<dbReference type="Pfam" id="PF01636">
    <property type="entry name" value="APH"/>
    <property type="match status" value="1"/>
</dbReference>
<evidence type="ECO:0000256" key="5">
    <source>
        <dbReference type="ARBA" id="ARBA00022840"/>
    </source>
</evidence>
<keyword evidence="3 7" id="KW-0547">Nucleotide-binding</keyword>
<evidence type="ECO:0000313" key="10">
    <source>
        <dbReference type="Proteomes" id="UP001519296"/>
    </source>
</evidence>
<proteinExistence type="inferred from homology"/>
<dbReference type="Gene3D" id="3.90.1200.10">
    <property type="match status" value="1"/>
</dbReference>
<name>A0ABS5B0M6_9STRE</name>
<dbReference type="SUPFAM" id="SSF56112">
    <property type="entry name" value="Protein kinase-like (PK-like)"/>
    <property type="match status" value="1"/>
</dbReference>
<keyword evidence="6 7" id="KW-0046">Antibiotic resistance</keyword>
<organism evidence="9 10">
    <name type="scientific">Streptococcus oricebi</name>
    <dbReference type="NCBI Taxonomy" id="1547447"/>
    <lineage>
        <taxon>Bacteria</taxon>
        <taxon>Bacillati</taxon>
        <taxon>Bacillota</taxon>
        <taxon>Bacilli</taxon>
        <taxon>Lactobacillales</taxon>
        <taxon>Streptococcaceae</taxon>
        <taxon>Streptococcus</taxon>
    </lineage>
</organism>
<evidence type="ECO:0000256" key="7">
    <source>
        <dbReference type="PIRNR" id="PIRNR000706"/>
    </source>
</evidence>